<sequence length="91" mass="9909">MSIPWQISIRWANILKQSRSFIGCQCPTSVTSCTTVVGTAAVAVTMIHPNVAIGSSYLVCIHPGFILWTQGLTQGLQDYTRSAGYLVFRST</sequence>
<name>A0A9Q1C1L3_HOLLE</name>
<accession>A0A9Q1C1L3</accession>
<reference evidence="1" key="1">
    <citation type="submission" date="2021-10" db="EMBL/GenBank/DDBJ databases">
        <title>Tropical sea cucumber genome reveals ecological adaptation and Cuvierian tubules defense mechanism.</title>
        <authorList>
            <person name="Chen T."/>
        </authorList>
    </citation>
    <scope>NUCLEOTIDE SEQUENCE</scope>
    <source>
        <strain evidence="1">Nanhai2018</strain>
        <tissue evidence="1">Muscle</tissue>
    </source>
</reference>
<protein>
    <submittedName>
        <fullName evidence="1">Uncharacterized protein</fullName>
    </submittedName>
</protein>
<proteinExistence type="predicted"/>
<dbReference type="Proteomes" id="UP001152320">
    <property type="component" value="Chromosome 9"/>
</dbReference>
<gene>
    <name evidence="1" type="ORF">HOLleu_20516</name>
</gene>
<dbReference type="EMBL" id="JAIZAY010000009">
    <property type="protein sequence ID" value="KAJ8036515.1"/>
    <property type="molecule type" value="Genomic_DNA"/>
</dbReference>
<evidence type="ECO:0000313" key="1">
    <source>
        <dbReference type="EMBL" id="KAJ8036515.1"/>
    </source>
</evidence>
<organism evidence="1 2">
    <name type="scientific">Holothuria leucospilota</name>
    <name type="common">Black long sea cucumber</name>
    <name type="synonym">Mertensiothuria leucospilota</name>
    <dbReference type="NCBI Taxonomy" id="206669"/>
    <lineage>
        <taxon>Eukaryota</taxon>
        <taxon>Metazoa</taxon>
        <taxon>Echinodermata</taxon>
        <taxon>Eleutherozoa</taxon>
        <taxon>Echinozoa</taxon>
        <taxon>Holothuroidea</taxon>
        <taxon>Aspidochirotacea</taxon>
        <taxon>Aspidochirotida</taxon>
        <taxon>Holothuriidae</taxon>
        <taxon>Holothuria</taxon>
    </lineage>
</organism>
<comment type="caution">
    <text evidence="1">The sequence shown here is derived from an EMBL/GenBank/DDBJ whole genome shotgun (WGS) entry which is preliminary data.</text>
</comment>
<keyword evidence="2" id="KW-1185">Reference proteome</keyword>
<evidence type="ECO:0000313" key="2">
    <source>
        <dbReference type="Proteomes" id="UP001152320"/>
    </source>
</evidence>
<dbReference type="AlphaFoldDB" id="A0A9Q1C1L3"/>